<feature type="domain" description="RecJ OB" evidence="8">
    <location>
        <begin position="323"/>
        <end position="429"/>
    </location>
</feature>
<dbReference type="PANTHER" id="PTHR30255:SF2">
    <property type="entry name" value="SINGLE-STRANDED-DNA-SPECIFIC EXONUCLEASE RECJ"/>
    <property type="match status" value="1"/>
</dbReference>
<dbReference type="PANTHER" id="PTHR30255">
    <property type="entry name" value="SINGLE-STRANDED-DNA-SPECIFIC EXONUCLEASE RECJ"/>
    <property type="match status" value="1"/>
</dbReference>
<feature type="domain" description="DDH" evidence="6">
    <location>
        <begin position="5"/>
        <end position="95"/>
    </location>
</feature>
<dbReference type="Pfam" id="PF02272">
    <property type="entry name" value="DHHA1"/>
    <property type="match status" value="1"/>
</dbReference>
<dbReference type="InterPro" id="IPR001667">
    <property type="entry name" value="DDH_dom"/>
</dbReference>
<comment type="similarity">
    <text evidence="1">Belongs to the RecJ family.</text>
</comment>
<name>A0A7V2ATT0_UNCEI</name>
<dbReference type="InterPro" id="IPR041122">
    <property type="entry name" value="RecJ_OB"/>
</dbReference>
<dbReference type="InterPro" id="IPR051673">
    <property type="entry name" value="SSDNA_exonuclease_RecJ"/>
</dbReference>
<protein>
    <recommendedName>
        <fullName evidence="2">Single-stranded-DNA-specific exonuclease RecJ</fullName>
    </recommendedName>
</protein>
<dbReference type="Pfam" id="PF01368">
    <property type="entry name" value="DHH"/>
    <property type="match status" value="1"/>
</dbReference>
<comment type="caution">
    <text evidence="9">The sequence shown here is derived from an EMBL/GenBank/DDBJ whole genome shotgun (WGS) entry which is preliminary data.</text>
</comment>
<evidence type="ECO:0000259" key="8">
    <source>
        <dbReference type="Pfam" id="PF17768"/>
    </source>
</evidence>
<dbReference type="Proteomes" id="UP000886069">
    <property type="component" value="Unassembled WGS sequence"/>
</dbReference>
<evidence type="ECO:0000256" key="3">
    <source>
        <dbReference type="ARBA" id="ARBA00022722"/>
    </source>
</evidence>
<dbReference type="Gene3D" id="3.90.1640.30">
    <property type="match status" value="1"/>
</dbReference>
<dbReference type="Pfam" id="PF17768">
    <property type="entry name" value="RecJ_OB"/>
    <property type="match status" value="1"/>
</dbReference>
<sequence>RGLGLVVSVDCGSSDQEVVSFLKENGIAVIITDHHETRERLAGADAFLNPKLPGESYPFKELVGAGVAYKLLQGLGMRMGLDLSLERRIDLAALGTLGDYALLTGENRTIVSLGMREIADWRRPGLKALRTESGLSPNGFTARKICFTLIPRLNSPGRIGSAREVVNLLVTGEKEIAAGIAREIEEKNRRRRVHDSSVTEEASYLADIILKRSEQSALVFSSSSWHEGVVGIGASRLAEKYNLPTVLIAVRGGVGKGSARSAGVVNIKEALERCSDLLVEYGGHREAGGFSIEEKRIPDFQHAFEEAVEEMLEGKKEDPALRVDAEVTFDACDREFVSFLSRLAPYGPGNHEPVLLVRDIEVLGGTRVVGDGHLRLEGRDSRGAVQHLIAFSMASAWSPDRIVGGHVDVLAHARSNVYQGKEEIQLQVKAIRLAEKSLI</sequence>
<evidence type="ECO:0000259" key="7">
    <source>
        <dbReference type="Pfam" id="PF02272"/>
    </source>
</evidence>
<evidence type="ECO:0000256" key="1">
    <source>
        <dbReference type="ARBA" id="ARBA00005915"/>
    </source>
</evidence>
<keyword evidence="4" id="KW-0378">Hydrolase</keyword>
<evidence type="ECO:0000256" key="2">
    <source>
        <dbReference type="ARBA" id="ARBA00019841"/>
    </source>
</evidence>
<dbReference type="EMBL" id="DSEC01000101">
    <property type="protein sequence ID" value="HER43105.1"/>
    <property type="molecule type" value="Genomic_DNA"/>
</dbReference>
<dbReference type="GO" id="GO:0004527">
    <property type="term" value="F:exonuclease activity"/>
    <property type="evidence" value="ECO:0007669"/>
    <property type="project" value="UniProtKB-KW"/>
</dbReference>
<keyword evidence="3" id="KW-0540">Nuclease</keyword>
<organism evidence="9">
    <name type="scientific">Eiseniibacteriota bacterium</name>
    <dbReference type="NCBI Taxonomy" id="2212470"/>
    <lineage>
        <taxon>Bacteria</taxon>
        <taxon>Candidatus Eiseniibacteriota</taxon>
    </lineage>
</organism>
<dbReference type="InterPro" id="IPR003156">
    <property type="entry name" value="DHHA1_dom"/>
</dbReference>
<dbReference type="SUPFAM" id="SSF64182">
    <property type="entry name" value="DHH phosphoesterases"/>
    <property type="match status" value="1"/>
</dbReference>
<dbReference type="GO" id="GO:0003676">
    <property type="term" value="F:nucleic acid binding"/>
    <property type="evidence" value="ECO:0007669"/>
    <property type="project" value="InterPro"/>
</dbReference>
<dbReference type="InterPro" id="IPR038763">
    <property type="entry name" value="DHH_sf"/>
</dbReference>
<gene>
    <name evidence="9" type="ORF">ENO08_01440</name>
</gene>
<accession>A0A7V2ATT0</accession>
<proteinExistence type="inferred from homology"/>
<keyword evidence="5" id="KW-0269">Exonuclease</keyword>
<dbReference type="Gene3D" id="3.10.310.30">
    <property type="match status" value="1"/>
</dbReference>
<reference evidence="9" key="1">
    <citation type="journal article" date="2020" name="mSystems">
        <title>Genome- and Community-Level Interaction Insights into Carbon Utilization and Element Cycling Functions of Hydrothermarchaeota in Hydrothermal Sediment.</title>
        <authorList>
            <person name="Zhou Z."/>
            <person name="Liu Y."/>
            <person name="Xu W."/>
            <person name="Pan J."/>
            <person name="Luo Z.H."/>
            <person name="Li M."/>
        </authorList>
    </citation>
    <scope>NUCLEOTIDE SEQUENCE [LARGE SCALE GENOMIC DNA]</scope>
    <source>
        <strain evidence="9">SpSt-1233</strain>
    </source>
</reference>
<feature type="non-terminal residue" evidence="9">
    <location>
        <position position="1"/>
    </location>
</feature>
<evidence type="ECO:0000259" key="6">
    <source>
        <dbReference type="Pfam" id="PF01368"/>
    </source>
</evidence>
<evidence type="ECO:0000256" key="4">
    <source>
        <dbReference type="ARBA" id="ARBA00022801"/>
    </source>
</evidence>
<dbReference type="AlphaFoldDB" id="A0A7V2ATT0"/>
<evidence type="ECO:0000313" key="9">
    <source>
        <dbReference type="EMBL" id="HER43105.1"/>
    </source>
</evidence>
<evidence type="ECO:0000256" key="5">
    <source>
        <dbReference type="ARBA" id="ARBA00022839"/>
    </source>
</evidence>
<feature type="domain" description="DHHA1" evidence="7">
    <location>
        <begin position="217"/>
        <end position="310"/>
    </location>
</feature>